<feature type="chain" id="PRO_5042047960" description="Protein CPL1-like domain-containing protein" evidence="1">
    <location>
        <begin position="23"/>
        <end position="394"/>
    </location>
</feature>
<dbReference type="Pfam" id="PF21671">
    <property type="entry name" value="CPL1-like"/>
    <property type="match status" value="1"/>
</dbReference>
<comment type="caution">
    <text evidence="3">The sequence shown here is derived from an EMBL/GenBank/DDBJ whole genome shotgun (WGS) entry which is preliminary data.</text>
</comment>
<sequence>MRLASTFVLSSLAGATFPFVSAGHVGTSLTSRRLAGLQHREPRDLIDICVVIPNLVVDVLNLLGLGADVCLCLKDLDLYLRANVTASLQQQTIANVKAAIGKAPNSGQCNSLPAHAQRQCSVVNPCAFICVDGYTLDSESQMCVCSAPNTECNGKCGPPVAGCGASAVSRSLKSRSTPITTLRDAQKTCGSRTVCGVAQPKGDYDFDCVDTVTDFDSCGGCVTPHPFSGSQSTVGLDCGRISNAQQVSCQKSKCVVQKCRKDFTISTTKDACTQEGRSASRRGSILDLPGLLTATTSGPITIGPDPGDSPNVAAAAPAVVAPSVITAMAPVIAGASALASCPACGSADKSGLLGDLHLLIGVSALPSLVVKINVTISAAQALEDAVKKITALLS</sequence>
<evidence type="ECO:0000259" key="2">
    <source>
        <dbReference type="Pfam" id="PF21671"/>
    </source>
</evidence>
<dbReference type="Proteomes" id="UP001218188">
    <property type="component" value="Unassembled WGS sequence"/>
</dbReference>
<proteinExistence type="predicted"/>
<feature type="domain" description="Protein CPL1-like" evidence="2">
    <location>
        <begin position="206"/>
        <end position="272"/>
    </location>
</feature>
<dbReference type="EMBL" id="JARJCM010000020">
    <property type="protein sequence ID" value="KAJ7040710.1"/>
    <property type="molecule type" value="Genomic_DNA"/>
</dbReference>
<dbReference type="PANTHER" id="PTHR35192">
    <property type="entry name" value="PROTEIN, PUTATIVE-RELATED"/>
    <property type="match status" value="1"/>
</dbReference>
<protein>
    <recommendedName>
        <fullName evidence="2">Protein CPL1-like domain-containing protein</fullName>
    </recommendedName>
</protein>
<dbReference type="AlphaFoldDB" id="A0AAD6T7X4"/>
<keyword evidence="1" id="KW-0732">Signal</keyword>
<name>A0AAD6T7X4_9AGAR</name>
<dbReference type="InterPro" id="IPR038955">
    <property type="entry name" value="PriA/CPL1_fungi"/>
</dbReference>
<accession>A0AAD6T7X4</accession>
<keyword evidence="4" id="KW-1185">Reference proteome</keyword>
<evidence type="ECO:0000256" key="1">
    <source>
        <dbReference type="SAM" id="SignalP"/>
    </source>
</evidence>
<dbReference type="InterPro" id="IPR048661">
    <property type="entry name" value="CPL1-like"/>
</dbReference>
<feature type="signal peptide" evidence="1">
    <location>
        <begin position="1"/>
        <end position="22"/>
    </location>
</feature>
<evidence type="ECO:0000313" key="4">
    <source>
        <dbReference type="Proteomes" id="UP001218188"/>
    </source>
</evidence>
<evidence type="ECO:0000313" key="3">
    <source>
        <dbReference type="EMBL" id="KAJ7040710.1"/>
    </source>
</evidence>
<organism evidence="3 4">
    <name type="scientific">Mycena alexandri</name>
    <dbReference type="NCBI Taxonomy" id="1745969"/>
    <lineage>
        <taxon>Eukaryota</taxon>
        <taxon>Fungi</taxon>
        <taxon>Dikarya</taxon>
        <taxon>Basidiomycota</taxon>
        <taxon>Agaricomycotina</taxon>
        <taxon>Agaricomycetes</taxon>
        <taxon>Agaricomycetidae</taxon>
        <taxon>Agaricales</taxon>
        <taxon>Marasmiineae</taxon>
        <taxon>Mycenaceae</taxon>
        <taxon>Mycena</taxon>
    </lineage>
</organism>
<gene>
    <name evidence="3" type="ORF">C8F04DRAFT_225444</name>
</gene>
<dbReference type="PANTHER" id="PTHR35192:SF2">
    <property type="entry name" value="APPLE DOMAIN-CONTAINING PROTEIN"/>
    <property type="match status" value="1"/>
</dbReference>
<reference evidence="3" key="1">
    <citation type="submission" date="2023-03" db="EMBL/GenBank/DDBJ databases">
        <title>Massive genome expansion in bonnet fungi (Mycena s.s.) driven by repeated elements and novel gene families across ecological guilds.</title>
        <authorList>
            <consortium name="Lawrence Berkeley National Laboratory"/>
            <person name="Harder C.B."/>
            <person name="Miyauchi S."/>
            <person name="Viragh M."/>
            <person name="Kuo A."/>
            <person name="Thoen E."/>
            <person name="Andreopoulos B."/>
            <person name="Lu D."/>
            <person name="Skrede I."/>
            <person name="Drula E."/>
            <person name="Henrissat B."/>
            <person name="Morin E."/>
            <person name="Kohler A."/>
            <person name="Barry K."/>
            <person name="LaButti K."/>
            <person name="Morin E."/>
            <person name="Salamov A."/>
            <person name="Lipzen A."/>
            <person name="Mereny Z."/>
            <person name="Hegedus B."/>
            <person name="Baldrian P."/>
            <person name="Stursova M."/>
            <person name="Weitz H."/>
            <person name="Taylor A."/>
            <person name="Grigoriev I.V."/>
            <person name="Nagy L.G."/>
            <person name="Martin F."/>
            <person name="Kauserud H."/>
        </authorList>
    </citation>
    <scope>NUCLEOTIDE SEQUENCE</scope>
    <source>
        <strain evidence="3">CBHHK200</strain>
    </source>
</reference>